<dbReference type="AlphaFoldDB" id="A0A8S9FS16"/>
<evidence type="ECO:0000313" key="1">
    <source>
        <dbReference type="EMBL" id="KAF2535217.1"/>
    </source>
</evidence>
<sequence>MYRPRRPEYGVLSASSRNLPKGDLFKTSISPSSNESIMWPRAPGLWYGDTLKPTGSWPRANILLGRSLVSAMTVYNESRIPKKCKKVVIENYLRENLNMEIDEVSRENEMKREDE</sequence>
<comment type="caution">
    <text evidence="1">The sequence shown here is derived from an EMBL/GenBank/DDBJ whole genome shotgun (WGS) entry which is preliminary data.</text>
</comment>
<dbReference type="Proteomes" id="UP000712281">
    <property type="component" value="Unassembled WGS sequence"/>
</dbReference>
<accession>A0A8S9FS16</accession>
<proteinExistence type="predicted"/>
<dbReference type="EMBL" id="QGKW02002228">
    <property type="protein sequence ID" value="KAF2535217.1"/>
    <property type="molecule type" value="Genomic_DNA"/>
</dbReference>
<protein>
    <submittedName>
        <fullName evidence="1">Uncharacterized protein</fullName>
    </submittedName>
</protein>
<organism evidence="1 2">
    <name type="scientific">Brassica cretica</name>
    <name type="common">Mustard</name>
    <dbReference type="NCBI Taxonomy" id="69181"/>
    <lineage>
        <taxon>Eukaryota</taxon>
        <taxon>Viridiplantae</taxon>
        <taxon>Streptophyta</taxon>
        <taxon>Embryophyta</taxon>
        <taxon>Tracheophyta</taxon>
        <taxon>Spermatophyta</taxon>
        <taxon>Magnoliopsida</taxon>
        <taxon>eudicotyledons</taxon>
        <taxon>Gunneridae</taxon>
        <taxon>Pentapetalae</taxon>
        <taxon>rosids</taxon>
        <taxon>malvids</taxon>
        <taxon>Brassicales</taxon>
        <taxon>Brassicaceae</taxon>
        <taxon>Brassiceae</taxon>
        <taxon>Brassica</taxon>
    </lineage>
</organism>
<name>A0A8S9FS16_BRACR</name>
<evidence type="ECO:0000313" key="2">
    <source>
        <dbReference type="Proteomes" id="UP000712281"/>
    </source>
</evidence>
<gene>
    <name evidence="1" type="ORF">F2Q68_00020722</name>
</gene>
<reference evidence="1" key="1">
    <citation type="submission" date="2019-12" db="EMBL/GenBank/DDBJ databases">
        <title>Genome sequencing and annotation of Brassica cretica.</title>
        <authorList>
            <person name="Studholme D.J."/>
            <person name="Sarris P.F."/>
        </authorList>
    </citation>
    <scope>NUCLEOTIDE SEQUENCE</scope>
    <source>
        <strain evidence="1">PFS-001/15</strain>
        <tissue evidence="1">Leaf</tissue>
    </source>
</reference>